<accession>A0ABX1CIB7</accession>
<comment type="caution">
    <text evidence="4">The sequence shown here is derived from an EMBL/GenBank/DDBJ whole genome shotgun (WGS) entry which is preliminary data.</text>
</comment>
<reference evidence="4 5" key="1">
    <citation type="submission" date="2020-03" db="EMBL/GenBank/DDBJ databases">
        <title>Draft genome of Streptomyces sp. ventii, isolated from the Axial Seamount in the Pacific Ocean, and resequencing of the two type strains Streptomyces lonarensis strain NCL 716 and Streptomyces bohaiensis strain 11A07.</title>
        <authorList>
            <person name="Loughran R.M."/>
            <person name="Pfannmuller K.M."/>
            <person name="Wasson B.J."/>
            <person name="Deadmond M.C."/>
            <person name="Paddock B.E."/>
            <person name="Koyack M.J."/>
            <person name="Gallegos D.A."/>
            <person name="Mitchell E.A."/>
            <person name="Ushijima B."/>
            <person name="Saw J.H."/>
            <person name="Mcphail K.L."/>
            <person name="Videau P."/>
        </authorList>
    </citation>
    <scope>NUCLEOTIDE SEQUENCE [LARGE SCALE GENOMIC DNA]</scope>
    <source>
        <strain evidence="4 5">11A07</strain>
    </source>
</reference>
<dbReference type="CDD" id="cd03392">
    <property type="entry name" value="PAP2_like_2"/>
    <property type="match status" value="1"/>
</dbReference>
<dbReference type="InterPro" id="IPR036938">
    <property type="entry name" value="PAP2/HPO_sf"/>
</dbReference>
<dbReference type="PANTHER" id="PTHR14969:SF13">
    <property type="entry name" value="AT30094P"/>
    <property type="match status" value="1"/>
</dbReference>
<keyword evidence="2" id="KW-0472">Membrane</keyword>
<dbReference type="Pfam" id="PF01569">
    <property type="entry name" value="PAP2"/>
    <property type="match status" value="1"/>
</dbReference>
<feature type="transmembrane region" description="Helical" evidence="2">
    <location>
        <begin position="161"/>
        <end position="182"/>
    </location>
</feature>
<feature type="transmembrane region" description="Helical" evidence="2">
    <location>
        <begin position="12"/>
        <end position="36"/>
    </location>
</feature>
<feature type="region of interest" description="Disordered" evidence="1">
    <location>
        <begin position="243"/>
        <end position="314"/>
    </location>
</feature>
<dbReference type="InterPro" id="IPR000326">
    <property type="entry name" value="PAP2/HPO"/>
</dbReference>
<evidence type="ECO:0000313" key="5">
    <source>
        <dbReference type="Proteomes" id="UP000727056"/>
    </source>
</evidence>
<organism evidence="4 5">
    <name type="scientific">Streptomyces bohaiensis</name>
    <dbReference type="NCBI Taxonomy" id="1431344"/>
    <lineage>
        <taxon>Bacteria</taxon>
        <taxon>Bacillati</taxon>
        <taxon>Actinomycetota</taxon>
        <taxon>Actinomycetes</taxon>
        <taxon>Kitasatosporales</taxon>
        <taxon>Streptomycetaceae</taxon>
        <taxon>Streptomyces</taxon>
    </lineage>
</organism>
<evidence type="ECO:0000259" key="3">
    <source>
        <dbReference type="SMART" id="SM00014"/>
    </source>
</evidence>
<dbReference type="Proteomes" id="UP000727056">
    <property type="component" value="Unassembled WGS sequence"/>
</dbReference>
<feature type="transmembrane region" description="Helical" evidence="2">
    <location>
        <begin position="133"/>
        <end position="154"/>
    </location>
</feature>
<name>A0ABX1CIB7_9ACTN</name>
<feature type="domain" description="Phosphatidic acid phosphatase type 2/haloperoxidase" evidence="3">
    <location>
        <begin position="88"/>
        <end position="203"/>
    </location>
</feature>
<keyword evidence="2" id="KW-0812">Transmembrane</keyword>
<feature type="transmembrane region" description="Helical" evidence="2">
    <location>
        <begin position="56"/>
        <end position="78"/>
    </location>
</feature>
<evidence type="ECO:0000256" key="2">
    <source>
        <dbReference type="SAM" id="Phobius"/>
    </source>
</evidence>
<keyword evidence="2" id="KW-1133">Transmembrane helix</keyword>
<dbReference type="SUPFAM" id="SSF48317">
    <property type="entry name" value="Acid phosphatase/Vanadium-dependent haloperoxidase"/>
    <property type="match status" value="1"/>
</dbReference>
<dbReference type="EMBL" id="JAAVJC010000212">
    <property type="protein sequence ID" value="NJQ16912.1"/>
    <property type="molecule type" value="Genomic_DNA"/>
</dbReference>
<feature type="transmembrane region" description="Helical" evidence="2">
    <location>
        <begin position="188"/>
        <end position="205"/>
    </location>
</feature>
<feature type="compositionally biased region" description="Basic and acidic residues" evidence="1">
    <location>
        <begin position="247"/>
        <end position="258"/>
    </location>
</feature>
<evidence type="ECO:0000313" key="4">
    <source>
        <dbReference type="EMBL" id="NJQ16912.1"/>
    </source>
</evidence>
<protein>
    <submittedName>
        <fullName evidence="4">Phosphatase PAP2 family protein</fullName>
    </submittedName>
</protein>
<dbReference type="SMART" id="SM00014">
    <property type="entry name" value="acidPPc"/>
    <property type="match status" value="1"/>
</dbReference>
<feature type="transmembrane region" description="Helical" evidence="2">
    <location>
        <begin position="90"/>
        <end position="111"/>
    </location>
</feature>
<dbReference type="PANTHER" id="PTHR14969">
    <property type="entry name" value="SPHINGOSINE-1-PHOSPHATE PHOSPHOHYDROLASE"/>
    <property type="match status" value="1"/>
</dbReference>
<proteinExistence type="predicted"/>
<gene>
    <name evidence="4" type="ORF">HCN52_18720</name>
</gene>
<dbReference type="Gene3D" id="1.20.144.10">
    <property type="entry name" value="Phosphatidic acid phosphatase type 2/haloperoxidase"/>
    <property type="match status" value="1"/>
</dbReference>
<feature type="compositionally biased region" description="Pro residues" evidence="1">
    <location>
        <begin position="281"/>
        <end position="290"/>
    </location>
</feature>
<sequence length="314" mass="34145">MAAPDMSRVRMSLLGTTAVFYAAIVGLVLTTSWLVHLDWQVMLFRPYKQWPELHAFLDYFVVLGQRGPTAALIAAWLGWRSWRQRTLRPLLVMGCALLLLNLSVGAAKLGMGREGPHYANIIGSNEMFLTGDIFPSGHTANAVVTWGILAYLATTPQARRILSVIAAVFALGVGTTTVYLGTHWVSDVLLGWAAGLLILLALPWFEPLLARVEMRLLTDRDRLWERFSLREPKRVPAVRPVTVGVRTGRDGDDARETEAAPALNGLRPARYGAHPYRAPTGPRPSGPPSHPGGAHPTAHPGAGDRPPVSPAGSH</sequence>
<keyword evidence="5" id="KW-1185">Reference proteome</keyword>
<evidence type="ECO:0000256" key="1">
    <source>
        <dbReference type="SAM" id="MobiDB-lite"/>
    </source>
</evidence>
<feature type="compositionally biased region" description="Low complexity" evidence="1">
    <location>
        <begin position="291"/>
        <end position="303"/>
    </location>
</feature>